<evidence type="ECO:0000256" key="2">
    <source>
        <dbReference type="ARBA" id="ARBA00023268"/>
    </source>
</evidence>
<dbReference type="PANTHER" id="PTHR43775">
    <property type="entry name" value="FATTY ACID SYNTHASE"/>
    <property type="match status" value="1"/>
</dbReference>
<dbReference type="SUPFAM" id="SSF55048">
    <property type="entry name" value="Probable ACP-binding domain of malonyl-CoA ACP transacylase"/>
    <property type="match status" value="1"/>
</dbReference>
<dbReference type="Pfam" id="PF00698">
    <property type="entry name" value="Acyl_transf_1"/>
    <property type="match status" value="1"/>
</dbReference>
<comment type="caution">
    <text evidence="5">The sequence shown here is derived from an EMBL/GenBank/DDBJ whole genome shotgun (WGS) entry which is preliminary data.</text>
</comment>
<dbReference type="InterPro" id="IPR016036">
    <property type="entry name" value="Malonyl_transacylase_ACP-bd"/>
</dbReference>
<organism evidence="5 6">
    <name type="scientific">Streptomyces acidiscabies</name>
    <dbReference type="NCBI Taxonomy" id="42234"/>
    <lineage>
        <taxon>Bacteria</taxon>
        <taxon>Bacillati</taxon>
        <taxon>Actinomycetota</taxon>
        <taxon>Actinomycetes</taxon>
        <taxon>Kitasatosporales</taxon>
        <taxon>Streptomycetaceae</taxon>
        <taxon>Streptomyces</taxon>
    </lineage>
</organism>
<gene>
    <name evidence="5" type="ORF">IQ63_40625</name>
</gene>
<dbReference type="InterPro" id="IPR016035">
    <property type="entry name" value="Acyl_Trfase/lysoPLipase"/>
</dbReference>
<evidence type="ECO:0000256" key="1">
    <source>
        <dbReference type="ARBA" id="ARBA00022679"/>
    </source>
</evidence>
<dbReference type="SUPFAM" id="SSF52151">
    <property type="entry name" value="FabD/lysophospholipase-like"/>
    <property type="match status" value="1"/>
</dbReference>
<protein>
    <recommendedName>
        <fullName evidence="4">Malonyl-CoA:ACP transacylase (MAT) domain-containing protein</fullName>
    </recommendedName>
</protein>
<dbReference type="Gene3D" id="3.40.47.10">
    <property type="match status" value="1"/>
</dbReference>
<reference evidence="6" key="1">
    <citation type="submission" date="2014-07" db="EMBL/GenBank/DDBJ databases">
        <title>Genome sequencing of plant-pathogenic Streptomyces species.</title>
        <authorList>
            <person name="Harrison J."/>
            <person name="Sapp M."/>
            <person name="Thwaites R."/>
            <person name="Studholme D.J."/>
        </authorList>
    </citation>
    <scope>NUCLEOTIDE SEQUENCE [LARGE SCALE GENOMIC DNA]</scope>
    <source>
        <strain evidence="6">NCPPB 4445</strain>
    </source>
</reference>
<dbReference type="SUPFAM" id="SSF53901">
    <property type="entry name" value="Thiolase-like"/>
    <property type="match status" value="1"/>
</dbReference>
<evidence type="ECO:0000259" key="4">
    <source>
        <dbReference type="SMART" id="SM00827"/>
    </source>
</evidence>
<sequence length="368" mass="38446">MVLAMRHGQLPPTLHVDEPTPEVDWSSGAVELLTEQQPWPVVDRPWRAGVSSFGVSGTNAHVILEQAPELEPVSRVEAEPVVVPWVLSARSGSALREQARRLLAHVEADPELDPVDVGAALVSTRASFGHRAVVLGTDRDQLIAGLTGLAAGEPGAGVVSGVSAASGRTAFLFTGQGAQRLDMGRELAAEFPVFAEAFGGVCAGFAGLLPGSLEEVVFGADEYRLTETGWAQPALFAFEVAMFRLLSSWGVAPDFVVGHSVGELAAAYVAGVWSLPDACRVVAARAGLMQALPAEGVMLAVEATEAEIVSVAGEVAGWGERAAVAAVNAARSVVLSGDAAVVGAMGELWRDRGRKVRRLRVSHAFHSP</sequence>
<dbReference type="GO" id="GO:0006633">
    <property type="term" value="P:fatty acid biosynthetic process"/>
    <property type="evidence" value="ECO:0007669"/>
    <property type="project" value="TreeGrafter"/>
</dbReference>
<dbReference type="PANTHER" id="PTHR43775:SF51">
    <property type="entry name" value="INACTIVE PHENOLPHTHIOCEROL SYNTHESIS POLYKETIDE SYNTHASE TYPE I PKS1-RELATED"/>
    <property type="match status" value="1"/>
</dbReference>
<dbReference type="InterPro" id="IPR014043">
    <property type="entry name" value="Acyl_transferase_dom"/>
</dbReference>
<dbReference type="InterPro" id="IPR050091">
    <property type="entry name" value="PKS_NRPS_Biosynth_Enz"/>
</dbReference>
<keyword evidence="3" id="KW-0012">Acyltransferase</keyword>
<dbReference type="GO" id="GO:0004312">
    <property type="term" value="F:fatty acid synthase activity"/>
    <property type="evidence" value="ECO:0007669"/>
    <property type="project" value="TreeGrafter"/>
</dbReference>
<dbReference type="Pfam" id="PF16197">
    <property type="entry name" value="KAsynt_C_assoc"/>
    <property type="match status" value="1"/>
</dbReference>
<keyword evidence="1" id="KW-0808">Transferase</keyword>
<proteinExistence type="predicted"/>
<dbReference type="AlphaFoldDB" id="A0A0L0JIW2"/>
<dbReference type="Gene3D" id="3.30.70.3290">
    <property type="match status" value="1"/>
</dbReference>
<name>A0A0L0JIW2_9ACTN</name>
<keyword evidence="2" id="KW-0511">Multifunctional enzyme</keyword>
<dbReference type="Proteomes" id="UP000037151">
    <property type="component" value="Unassembled WGS sequence"/>
</dbReference>
<dbReference type="SMART" id="SM00827">
    <property type="entry name" value="PKS_AT"/>
    <property type="match status" value="1"/>
</dbReference>
<evidence type="ECO:0000256" key="3">
    <source>
        <dbReference type="ARBA" id="ARBA00023315"/>
    </source>
</evidence>
<evidence type="ECO:0000313" key="6">
    <source>
        <dbReference type="Proteomes" id="UP000037151"/>
    </source>
</evidence>
<feature type="domain" description="Malonyl-CoA:ACP transacylase (MAT)" evidence="4">
    <location>
        <begin position="172"/>
        <end position="368"/>
    </location>
</feature>
<dbReference type="RefSeq" id="WP_234330579.1">
    <property type="nucleotide sequence ID" value="NZ_KQ257834.1"/>
</dbReference>
<dbReference type="InterPro" id="IPR001227">
    <property type="entry name" value="Ac_transferase_dom_sf"/>
</dbReference>
<feature type="non-terminal residue" evidence="5">
    <location>
        <position position="368"/>
    </location>
</feature>
<dbReference type="Gene3D" id="3.40.366.10">
    <property type="entry name" value="Malonyl-Coenzyme A Acyl Carrier Protein, domain 2"/>
    <property type="match status" value="1"/>
</dbReference>
<accession>A0A0L0JIW2</accession>
<feature type="non-terminal residue" evidence="5">
    <location>
        <position position="1"/>
    </location>
</feature>
<dbReference type="InterPro" id="IPR016039">
    <property type="entry name" value="Thiolase-like"/>
</dbReference>
<evidence type="ECO:0000313" key="5">
    <source>
        <dbReference type="EMBL" id="KND25616.1"/>
    </source>
</evidence>
<dbReference type="EMBL" id="JPPY01000221">
    <property type="protein sequence ID" value="KND25616.1"/>
    <property type="molecule type" value="Genomic_DNA"/>
</dbReference>
<dbReference type="InterPro" id="IPR032821">
    <property type="entry name" value="PKS_assoc"/>
</dbReference>